<evidence type="ECO:0000313" key="2">
    <source>
        <dbReference type="Proteomes" id="UP001165064"/>
    </source>
</evidence>
<dbReference type="Proteomes" id="UP001165064">
    <property type="component" value="Unassembled WGS sequence"/>
</dbReference>
<keyword evidence="2" id="KW-1185">Reference proteome</keyword>
<reference evidence="1" key="1">
    <citation type="submission" date="2023-04" db="EMBL/GenBank/DDBJ databases">
        <title>Ambrosiozyma monospora NBRC 10751.</title>
        <authorList>
            <person name="Ichikawa N."/>
            <person name="Sato H."/>
            <person name="Tonouchi N."/>
        </authorList>
    </citation>
    <scope>NUCLEOTIDE SEQUENCE</scope>
    <source>
        <strain evidence="1">NBRC 10751</strain>
    </source>
</reference>
<name>A0ACB5T852_AMBMO</name>
<accession>A0ACB5T852</accession>
<gene>
    <name evidence="1" type="ORF">Amon02_000598400</name>
</gene>
<dbReference type="EMBL" id="BSXS01004539">
    <property type="protein sequence ID" value="GME83149.1"/>
    <property type="molecule type" value="Genomic_DNA"/>
</dbReference>
<organism evidence="1 2">
    <name type="scientific">Ambrosiozyma monospora</name>
    <name type="common">Yeast</name>
    <name type="synonym">Endomycopsis monosporus</name>
    <dbReference type="NCBI Taxonomy" id="43982"/>
    <lineage>
        <taxon>Eukaryota</taxon>
        <taxon>Fungi</taxon>
        <taxon>Dikarya</taxon>
        <taxon>Ascomycota</taxon>
        <taxon>Saccharomycotina</taxon>
        <taxon>Pichiomycetes</taxon>
        <taxon>Pichiales</taxon>
        <taxon>Pichiaceae</taxon>
        <taxon>Ambrosiozyma</taxon>
    </lineage>
</organism>
<evidence type="ECO:0000313" key="1">
    <source>
        <dbReference type="EMBL" id="GME83149.1"/>
    </source>
</evidence>
<proteinExistence type="predicted"/>
<sequence length="718" mass="81679">MFTLNCVPILTLTEPCKKKNNNNKHRSHNKNTIPLNADDENNLDVGDLREDQEPVLHTLDVTSDAFYTLDNYFVKDWSDELGLPDVVFPLVELKTKQLAKIDEVLKYHCGGIKMHNGLLTNIISATLFDKLESLVLEDYENFELVQKLRFQELTIVGSEIEAGSIHMLINNVPTLAVVNYQDRIVSSSEDIVEYPTTIGKYDLILVDYFDRDHIYSLNSLNFHTLSINLVHEANSLNGLDFNYIFSAMNNLKKLYLNCILNTTIISPIIDTKSYPNDSIRELAFTRGSFTDCDFSGLSKLQSVTMLQCEVQASVLSTLKDSESLEELMLINCNITWGCEIQLPKSVASVVMSNDDFEVLRDITCFAYSTGPVSSSSRSLLLNLNSVKFDFVSPKDAPLCICKLNSRDLPLVELPESVNSIDICTLPNYHSQDLSKLQLETFPSLKKISVTLLAFGNTFYKPINIPGSIPTISYEYVNYNYLNDSLLEKTSADYYTPDEILVSEDNHLFSGHNSNDSMSSEEEEEDEEENSAVENTDSTRRSTRIAKLAKTKVPPKKYVRDRRSIVEKRGLKTTYLEEEKKQTTLIRNVISSRHIKPVENPKDPSKPFECEFCVKAFGRKEHLRRHSLTHTNYRPHVCKKCNRGFRRSDNLKNHQMRCYASSESSGTGYTLKYDPYRLDGSIIEKIKSREHQKNVKMVDINENDIKEALQPEASADANP</sequence>
<comment type="caution">
    <text evidence="1">The sequence shown here is derived from an EMBL/GenBank/DDBJ whole genome shotgun (WGS) entry which is preliminary data.</text>
</comment>
<protein>
    <submittedName>
        <fullName evidence="1">Unnamed protein product</fullName>
    </submittedName>
</protein>